<dbReference type="EMBL" id="CM023488">
    <property type="protein sequence ID" value="KAH6923734.1"/>
    <property type="molecule type" value="Genomic_DNA"/>
</dbReference>
<evidence type="ECO:0000313" key="1">
    <source>
        <dbReference type="EMBL" id="KAH6923734.1"/>
    </source>
</evidence>
<keyword evidence="2" id="KW-1185">Reference proteome</keyword>
<protein>
    <submittedName>
        <fullName evidence="1">Uncharacterized protein</fullName>
    </submittedName>
</protein>
<comment type="caution">
    <text evidence="1">The sequence shown here is derived from an EMBL/GenBank/DDBJ whole genome shotgun (WGS) entry which is preliminary data.</text>
</comment>
<dbReference type="Proteomes" id="UP000821845">
    <property type="component" value="Chromosome 8"/>
</dbReference>
<proteinExistence type="predicted"/>
<sequence length="99" mass="11049">MHPYHHQGRPTNSSTENVTAKPSHRIFYTEVSPYPRQHRKASVYALAVVNQGKLVNFATTLTLFWAVADATVIALAIRMADKQGTPAYVVSKYKAACRM</sequence>
<name>A0ACB7RQL7_HYAAI</name>
<gene>
    <name evidence="1" type="ORF">HPB50_005801</name>
</gene>
<accession>A0ACB7RQL7</accession>
<organism evidence="1 2">
    <name type="scientific">Hyalomma asiaticum</name>
    <name type="common">Tick</name>
    <dbReference type="NCBI Taxonomy" id="266040"/>
    <lineage>
        <taxon>Eukaryota</taxon>
        <taxon>Metazoa</taxon>
        <taxon>Ecdysozoa</taxon>
        <taxon>Arthropoda</taxon>
        <taxon>Chelicerata</taxon>
        <taxon>Arachnida</taxon>
        <taxon>Acari</taxon>
        <taxon>Parasitiformes</taxon>
        <taxon>Ixodida</taxon>
        <taxon>Ixodoidea</taxon>
        <taxon>Ixodidae</taxon>
        <taxon>Hyalomminae</taxon>
        <taxon>Hyalomma</taxon>
    </lineage>
</organism>
<reference evidence="1" key="1">
    <citation type="submission" date="2020-05" db="EMBL/GenBank/DDBJ databases">
        <title>Large-scale comparative analyses of tick genomes elucidate their genetic diversity and vector capacities.</title>
        <authorList>
            <person name="Jia N."/>
            <person name="Wang J."/>
            <person name="Shi W."/>
            <person name="Du L."/>
            <person name="Sun Y."/>
            <person name="Zhan W."/>
            <person name="Jiang J."/>
            <person name="Wang Q."/>
            <person name="Zhang B."/>
            <person name="Ji P."/>
            <person name="Sakyi L.B."/>
            <person name="Cui X."/>
            <person name="Yuan T."/>
            <person name="Jiang B."/>
            <person name="Yang W."/>
            <person name="Lam T.T.-Y."/>
            <person name="Chang Q."/>
            <person name="Ding S."/>
            <person name="Wang X."/>
            <person name="Zhu J."/>
            <person name="Ruan X."/>
            <person name="Zhao L."/>
            <person name="Wei J."/>
            <person name="Que T."/>
            <person name="Du C."/>
            <person name="Cheng J."/>
            <person name="Dai P."/>
            <person name="Han X."/>
            <person name="Huang E."/>
            <person name="Gao Y."/>
            <person name="Liu J."/>
            <person name="Shao H."/>
            <person name="Ye R."/>
            <person name="Li L."/>
            <person name="Wei W."/>
            <person name="Wang X."/>
            <person name="Wang C."/>
            <person name="Yang T."/>
            <person name="Huo Q."/>
            <person name="Li W."/>
            <person name="Guo W."/>
            <person name="Chen H."/>
            <person name="Zhou L."/>
            <person name="Ni X."/>
            <person name="Tian J."/>
            <person name="Zhou Y."/>
            <person name="Sheng Y."/>
            <person name="Liu T."/>
            <person name="Pan Y."/>
            <person name="Xia L."/>
            <person name="Li J."/>
            <person name="Zhao F."/>
            <person name="Cao W."/>
        </authorList>
    </citation>
    <scope>NUCLEOTIDE SEQUENCE</scope>
    <source>
        <strain evidence="1">Hyas-2018</strain>
    </source>
</reference>
<evidence type="ECO:0000313" key="2">
    <source>
        <dbReference type="Proteomes" id="UP000821845"/>
    </source>
</evidence>